<feature type="transmembrane region" description="Helical" evidence="7">
    <location>
        <begin position="258"/>
        <end position="277"/>
    </location>
</feature>
<keyword evidence="10" id="KW-1185">Reference proteome</keyword>
<dbReference type="CDD" id="cd06261">
    <property type="entry name" value="TM_PBP2"/>
    <property type="match status" value="1"/>
</dbReference>
<keyword evidence="3" id="KW-1003">Cell membrane</keyword>
<keyword evidence="5 7" id="KW-1133">Transmembrane helix</keyword>
<organism evidence="9 10">
    <name type="scientific">Nocardioides endophyticus</name>
    <dbReference type="NCBI Taxonomy" id="1353775"/>
    <lineage>
        <taxon>Bacteria</taxon>
        <taxon>Bacillati</taxon>
        <taxon>Actinomycetota</taxon>
        <taxon>Actinomycetes</taxon>
        <taxon>Propionibacteriales</taxon>
        <taxon>Nocardioidaceae</taxon>
        <taxon>Nocardioides</taxon>
    </lineage>
</organism>
<protein>
    <submittedName>
        <fullName evidence="9">Sugar ABC transporter permease</fullName>
    </submittedName>
</protein>
<evidence type="ECO:0000256" key="1">
    <source>
        <dbReference type="ARBA" id="ARBA00004651"/>
    </source>
</evidence>
<feature type="transmembrane region" description="Helical" evidence="7">
    <location>
        <begin position="198"/>
        <end position="218"/>
    </location>
</feature>
<dbReference type="InterPro" id="IPR000515">
    <property type="entry name" value="MetI-like"/>
</dbReference>
<keyword evidence="6 7" id="KW-0472">Membrane</keyword>
<dbReference type="Proteomes" id="UP001499882">
    <property type="component" value="Unassembled WGS sequence"/>
</dbReference>
<evidence type="ECO:0000256" key="2">
    <source>
        <dbReference type="ARBA" id="ARBA00022448"/>
    </source>
</evidence>
<dbReference type="InterPro" id="IPR035906">
    <property type="entry name" value="MetI-like_sf"/>
</dbReference>
<keyword evidence="2 7" id="KW-0813">Transport</keyword>
<dbReference type="PANTHER" id="PTHR43005:SF1">
    <property type="entry name" value="SPERMIDINE_PUTRESCINE TRANSPORT SYSTEM PERMEASE PROTEIN"/>
    <property type="match status" value="1"/>
</dbReference>
<evidence type="ECO:0000256" key="5">
    <source>
        <dbReference type="ARBA" id="ARBA00022989"/>
    </source>
</evidence>
<proteinExistence type="inferred from homology"/>
<comment type="similarity">
    <text evidence="7">Belongs to the binding-protein-dependent transport system permease family.</text>
</comment>
<accession>A0ABP8ZAY4</accession>
<keyword evidence="4 7" id="KW-0812">Transmembrane</keyword>
<name>A0ABP8ZAY4_9ACTN</name>
<evidence type="ECO:0000313" key="10">
    <source>
        <dbReference type="Proteomes" id="UP001499882"/>
    </source>
</evidence>
<feature type="transmembrane region" description="Helical" evidence="7">
    <location>
        <begin position="149"/>
        <end position="177"/>
    </location>
</feature>
<dbReference type="Pfam" id="PF00528">
    <property type="entry name" value="BPD_transp_1"/>
    <property type="match status" value="1"/>
</dbReference>
<feature type="domain" description="ABC transmembrane type-1" evidence="8">
    <location>
        <begin position="65"/>
        <end position="279"/>
    </location>
</feature>
<evidence type="ECO:0000256" key="7">
    <source>
        <dbReference type="RuleBase" id="RU363032"/>
    </source>
</evidence>
<evidence type="ECO:0000259" key="8">
    <source>
        <dbReference type="PROSITE" id="PS50928"/>
    </source>
</evidence>
<evidence type="ECO:0000256" key="3">
    <source>
        <dbReference type="ARBA" id="ARBA00022475"/>
    </source>
</evidence>
<feature type="transmembrane region" description="Helical" evidence="7">
    <location>
        <begin position="102"/>
        <end position="122"/>
    </location>
</feature>
<dbReference type="PANTHER" id="PTHR43005">
    <property type="entry name" value="BLR7065 PROTEIN"/>
    <property type="match status" value="1"/>
</dbReference>
<sequence length="286" mass="31624">MPRMGKFLLLCLPGAVIALVLIYVPVATAMGLGFFQLDTVISTPRFTGLENFERVLVDDAFWNAFVNGLVYSALAVILQIVLGVSFALVLRETFKGVGILRGAVIFPYVVPTVVGVLVWRWMLDPNGGVIDEIFQSVGLQIPWLATPTWAMITVVLISVWLWTPFVTITVLAALQTVSPELEEAAHIDGTNALQRFRYVVLPQIVPILLTIVLLRGIWMFNKFDVIYLTTGGGPLESTEHLPILSYDKAFRQFQIGEGAAIAGLNFVFLVVAVVVYLRATRRWTDA</sequence>
<comment type="caution">
    <text evidence="9">The sequence shown here is derived from an EMBL/GenBank/DDBJ whole genome shotgun (WGS) entry which is preliminary data.</text>
</comment>
<dbReference type="EMBL" id="BAABKN010000026">
    <property type="protein sequence ID" value="GAA4751444.1"/>
    <property type="molecule type" value="Genomic_DNA"/>
</dbReference>
<evidence type="ECO:0000256" key="4">
    <source>
        <dbReference type="ARBA" id="ARBA00022692"/>
    </source>
</evidence>
<reference evidence="10" key="1">
    <citation type="journal article" date="2019" name="Int. J. Syst. Evol. Microbiol.">
        <title>The Global Catalogue of Microorganisms (GCM) 10K type strain sequencing project: providing services to taxonomists for standard genome sequencing and annotation.</title>
        <authorList>
            <consortium name="The Broad Institute Genomics Platform"/>
            <consortium name="The Broad Institute Genome Sequencing Center for Infectious Disease"/>
            <person name="Wu L."/>
            <person name="Ma J."/>
        </authorList>
    </citation>
    <scope>NUCLEOTIDE SEQUENCE [LARGE SCALE GENOMIC DNA]</scope>
    <source>
        <strain evidence="10">JCM 18532</strain>
    </source>
</reference>
<feature type="transmembrane region" description="Helical" evidence="7">
    <location>
        <begin position="69"/>
        <end position="90"/>
    </location>
</feature>
<dbReference type="Gene3D" id="1.10.3720.10">
    <property type="entry name" value="MetI-like"/>
    <property type="match status" value="1"/>
</dbReference>
<evidence type="ECO:0000256" key="6">
    <source>
        <dbReference type="ARBA" id="ARBA00023136"/>
    </source>
</evidence>
<comment type="subcellular location">
    <subcellularLocation>
        <location evidence="1 7">Cell membrane</location>
        <topology evidence="1 7">Multi-pass membrane protein</topology>
    </subcellularLocation>
</comment>
<gene>
    <name evidence="9" type="ORF">GCM10023350_40920</name>
</gene>
<evidence type="ECO:0000313" key="9">
    <source>
        <dbReference type="EMBL" id="GAA4751444.1"/>
    </source>
</evidence>
<dbReference type="SUPFAM" id="SSF161098">
    <property type="entry name" value="MetI-like"/>
    <property type="match status" value="1"/>
</dbReference>
<dbReference type="PROSITE" id="PS50928">
    <property type="entry name" value="ABC_TM1"/>
    <property type="match status" value="1"/>
</dbReference>